<feature type="region of interest" description="Disordered" evidence="1">
    <location>
        <begin position="498"/>
        <end position="573"/>
    </location>
</feature>
<dbReference type="EMBL" id="JAAAIN010000995">
    <property type="protein sequence ID" value="KAG0308468.1"/>
    <property type="molecule type" value="Genomic_DNA"/>
</dbReference>
<accession>A0A9P6QZ30</accession>
<dbReference type="AlphaFoldDB" id="A0A9P6QZ30"/>
<organism evidence="2 3">
    <name type="scientific">Linnemannia gamsii</name>
    <dbReference type="NCBI Taxonomy" id="64522"/>
    <lineage>
        <taxon>Eukaryota</taxon>
        <taxon>Fungi</taxon>
        <taxon>Fungi incertae sedis</taxon>
        <taxon>Mucoromycota</taxon>
        <taxon>Mortierellomycotina</taxon>
        <taxon>Mortierellomycetes</taxon>
        <taxon>Mortierellales</taxon>
        <taxon>Mortierellaceae</taxon>
        <taxon>Linnemannia</taxon>
    </lineage>
</organism>
<protein>
    <submittedName>
        <fullName evidence="2">Uncharacterized protein</fullName>
    </submittedName>
</protein>
<keyword evidence="3" id="KW-1185">Reference proteome</keyword>
<feature type="compositionally biased region" description="Low complexity" evidence="1">
    <location>
        <begin position="447"/>
        <end position="469"/>
    </location>
</feature>
<evidence type="ECO:0000313" key="2">
    <source>
        <dbReference type="EMBL" id="KAG0308468.1"/>
    </source>
</evidence>
<sequence>MGILTLDCVTTDAEATTFYGYAAASTYLDPALQHSDFGQHHVIVKSNTSPASPTQITWSLVAMINALNLTSMDTGFNKYSCAVSPQGVFTLLGQIDNQYAQRASDPPLGIQYDPTGSMDARFNYHGPGGWRNLTIDQGYKWNAPFDNQALGYVSDGATSTLVHSMIKEGNIYLASLNETTKTLSFAGNWTLDSNTYGTIDQIAIGNNHLYVFGIVASPIPRTPPTTLTSFPLTGAISPTTPVGKSYNMSQANNGTPIYNGCFPPYLYYTHTVNALTLICGTYVSATQTSKFYTIKDPDTATNLGPPTSFANDITDMDYFVPLGDGTSSTTSFALMRKLGEMYVFGNDNGSRYTHTLDKIMVSDPVGKNPGPTPTSVSPNTGGDGSSATAAAVGGIVGVLATLGLVTWCCKIKKRNSSNIAASKLPAAYSQPNNNYTYPQQHSGQNDGSNYYNPTGPYPTTTTTSYPSGQPTPTIILPMASITPVQLQYRTYQDEMQTLQFSSHPRPNVATTVGTDGESETSTSPSPSVPYPGWSGAPQAAWQPTPFLPPAPSPASSSSGTELPAPSSPTTFPGIAVTRQSVRDPQGGVDTLALMAPSPRPLIPHFITLGPEIGSPHTPMPVQNHPHT</sequence>
<comment type="caution">
    <text evidence="2">The sequence shown here is derived from an EMBL/GenBank/DDBJ whole genome shotgun (WGS) entry which is preliminary data.</text>
</comment>
<reference evidence="2" key="1">
    <citation type="journal article" date="2020" name="Fungal Divers.">
        <title>Resolving the Mortierellaceae phylogeny through synthesis of multi-gene phylogenetics and phylogenomics.</title>
        <authorList>
            <person name="Vandepol N."/>
            <person name="Liber J."/>
            <person name="Desiro A."/>
            <person name="Na H."/>
            <person name="Kennedy M."/>
            <person name="Barry K."/>
            <person name="Grigoriev I.V."/>
            <person name="Miller A.N."/>
            <person name="O'Donnell K."/>
            <person name="Stajich J.E."/>
            <person name="Bonito G."/>
        </authorList>
    </citation>
    <scope>NUCLEOTIDE SEQUENCE</scope>
    <source>
        <strain evidence="2">NVP60</strain>
    </source>
</reference>
<dbReference type="OrthoDB" id="2444659at2759"/>
<proteinExistence type="predicted"/>
<feature type="compositionally biased region" description="Polar residues" evidence="1">
    <location>
        <begin position="429"/>
        <end position="446"/>
    </location>
</feature>
<evidence type="ECO:0000313" key="3">
    <source>
        <dbReference type="Proteomes" id="UP000823405"/>
    </source>
</evidence>
<name>A0A9P6QZ30_9FUNG</name>
<evidence type="ECO:0000256" key="1">
    <source>
        <dbReference type="SAM" id="MobiDB-lite"/>
    </source>
</evidence>
<feature type="region of interest" description="Disordered" evidence="1">
    <location>
        <begin position="363"/>
        <end position="385"/>
    </location>
</feature>
<feature type="region of interest" description="Disordered" evidence="1">
    <location>
        <begin position="429"/>
        <end position="469"/>
    </location>
</feature>
<feature type="compositionally biased region" description="Low complexity" evidence="1">
    <location>
        <begin position="510"/>
        <end position="525"/>
    </location>
</feature>
<dbReference type="Proteomes" id="UP000823405">
    <property type="component" value="Unassembled WGS sequence"/>
</dbReference>
<gene>
    <name evidence="2" type="ORF">BGZ97_013369</name>
</gene>